<dbReference type="GO" id="GO:0010997">
    <property type="term" value="F:anaphase-promoting complex binding"/>
    <property type="evidence" value="ECO:0007669"/>
    <property type="project" value="InterPro"/>
</dbReference>
<feature type="repeat" description="WD" evidence="5">
    <location>
        <begin position="268"/>
        <end position="300"/>
    </location>
</feature>
<comment type="similarity">
    <text evidence="1">Belongs to the WD repeat CDC20/Fizzy family.</text>
</comment>
<reference evidence="7 8" key="1">
    <citation type="submission" date="2023-10" db="EMBL/GenBank/DDBJ databases">
        <title>Comparative genomics analysis reveals potential genetic determinants of host preference in Cryptosporidium xiaoi.</title>
        <authorList>
            <person name="Xiao L."/>
            <person name="Li J."/>
        </authorList>
    </citation>
    <scope>NUCLEOTIDE SEQUENCE [LARGE SCALE GENOMIC DNA]</scope>
    <source>
        <strain evidence="7 8">52996</strain>
    </source>
</reference>
<keyword evidence="2 5" id="KW-0853">WD repeat</keyword>
<dbReference type="Proteomes" id="UP001311799">
    <property type="component" value="Unassembled WGS sequence"/>
</dbReference>
<dbReference type="PANTHER" id="PTHR19918:SF1">
    <property type="entry name" value="FIZZY-RELATED PROTEIN HOMOLOG"/>
    <property type="match status" value="1"/>
</dbReference>
<dbReference type="CDD" id="cd00200">
    <property type="entry name" value="WD40"/>
    <property type="match status" value="1"/>
</dbReference>
<evidence type="ECO:0000313" key="8">
    <source>
        <dbReference type="Proteomes" id="UP001311799"/>
    </source>
</evidence>
<dbReference type="PROSITE" id="PS50294">
    <property type="entry name" value="WD_REPEATS_REGION"/>
    <property type="match status" value="2"/>
</dbReference>
<dbReference type="GO" id="GO:1990757">
    <property type="term" value="F:ubiquitin ligase activator activity"/>
    <property type="evidence" value="ECO:0007669"/>
    <property type="project" value="TreeGrafter"/>
</dbReference>
<dbReference type="InterPro" id="IPR015943">
    <property type="entry name" value="WD40/YVTN_repeat-like_dom_sf"/>
</dbReference>
<evidence type="ECO:0000256" key="1">
    <source>
        <dbReference type="ARBA" id="ARBA00006445"/>
    </source>
</evidence>
<dbReference type="EMBL" id="JAWDEY010000037">
    <property type="protein sequence ID" value="KAK6587600.1"/>
    <property type="molecule type" value="Genomic_DNA"/>
</dbReference>
<dbReference type="GO" id="GO:0031145">
    <property type="term" value="P:anaphase-promoting complex-dependent catabolic process"/>
    <property type="evidence" value="ECO:0007669"/>
    <property type="project" value="TreeGrafter"/>
</dbReference>
<sequence>MNQQDNILLSMSNNYIYEKYSRFGKGNLDTTNRSFNNPVSVYNDLLATEILSTTENDYPAMLKLRTGPQILGTQDKRRLNGLNKYDDENTFPIKNQCEIYDPFATVPLRSISMDPVWLSSTTMGMNTVSRKIPKSPYKVLDAPNLQDDFYLNLVDWSSTNILAVGLTSSVYLWSASTCKVTNLLNLQEQDIVTSVSWTQQGSHLAVGTRQGSVQIWDVNEQKKVRTLNGHRARIGAMDWCGPLLATGGRDHVVLLRDVREQEHWCNRWIGHKQEVCGVKWSPNELQLATGGNDNKLFIWSQGYDTPVCQFHDHTAAVKALSWNPHQSGLLASGGGTADRHIRIWNTITNSCVMAVDTGSQVCNIAWSGNVNELVSTHGYSLNQVILWKWPSMQKIATLTGHTYRVLYLAVSPDGKTIVTGAGDETLRFWQIFPSGRPKGPKNLAALSVPYAQAMR</sequence>
<dbReference type="InterPro" id="IPR036322">
    <property type="entry name" value="WD40_repeat_dom_sf"/>
</dbReference>
<dbReference type="InterPro" id="IPR033010">
    <property type="entry name" value="Cdc20/Fizzy"/>
</dbReference>
<gene>
    <name evidence="7" type="ORF">RS030_91509</name>
</gene>
<name>A0AAV9XVL0_9CRYT</name>
<keyword evidence="4" id="KW-0131">Cell cycle</keyword>
<keyword evidence="8" id="KW-1185">Reference proteome</keyword>
<dbReference type="Pfam" id="PF24807">
    <property type="entry name" value="WD40_CDC20-Fz"/>
    <property type="match status" value="1"/>
</dbReference>
<dbReference type="SMART" id="SM00320">
    <property type="entry name" value="WD40"/>
    <property type="match status" value="7"/>
</dbReference>
<dbReference type="InterPro" id="IPR001680">
    <property type="entry name" value="WD40_rpt"/>
</dbReference>
<dbReference type="PANTHER" id="PTHR19918">
    <property type="entry name" value="CELL DIVISION CYCLE 20 CDC20 FIZZY -RELATED"/>
    <property type="match status" value="1"/>
</dbReference>
<keyword evidence="3" id="KW-0677">Repeat</keyword>
<evidence type="ECO:0000259" key="6">
    <source>
        <dbReference type="Pfam" id="PF24807"/>
    </source>
</evidence>
<feature type="repeat" description="WD" evidence="5">
    <location>
        <begin position="192"/>
        <end position="226"/>
    </location>
</feature>
<protein>
    <recommendedName>
        <fullName evidence="6">CDC20/Fizzy WD40 domain-containing protein</fullName>
    </recommendedName>
</protein>
<dbReference type="Gene3D" id="2.130.10.10">
    <property type="entry name" value="YVTN repeat-like/Quinoprotein amine dehydrogenase"/>
    <property type="match status" value="1"/>
</dbReference>
<comment type="caution">
    <text evidence="7">The sequence shown here is derived from an EMBL/GenBank/DDBJ whole genome shotgun (WGS) entry which is preliminary data.</text>
</comment>
<dbReference type="SUPFAM" id="SSF50978">
    <property type="entry name" value="WD40 repeat-like"/>
    <property type="match status" value="1"/>
</dbReference>
<evidence type="ECO:0000256" key="5">
    <source>
        <dbReference type="PROSITE-ProRule" id="PRU00221"/>
    </source>
</evidence>
<feature type="repeat" description="WD" evidence="5">
    <location>
        <begin position="310"/>
        <end position="354"/>
    </location>
</feature>
<feature type="repeat" description="WD" evidence="5">
    <location>
        <begin position="398"/>
        <end position="431"/>
    </location>
</feature>
<dbReference type="PROSITE" id="PS50082">
    <property type="entry name" value="WD_REPEATS_2"/>
    <property type="match status" value="4"/>
</dbReference>
<accession>A0AAV9XVL0</accession>
<dbReference type="InterPro" id="IPR056150">
    <property type="entry name" value="WD40_CDC20-Fz"/>
</dbReference>
<evidence type="ECO:0000256" key="4">
    <source>
        <dbReference type="ARBA" id="ARBA00023306"/>
    </source>
</evidence>
<dbReference type="AlphaFoldDB" id="A0AAV9XVL0"/>
<dbReference type="GO" id="GO:0005680">
    <property type="term" value="C:anaphase-promoting complex"/>
    <property type="evidence" value="ECO:0007669"/>
    <property type="project" value="TreeGrafter"/>
</dbReference>
<evidence type="ECO:0000313" key="7">
    <source>
        <dbReference type="EMBL" id="KAK6587600.1"/>
    </source>
</evidence>
<evidence type="ECO:0000256" key="3">
    <source>
        <dbReference type="ARBA" id="ARBA00022737"/>
    </source>
</evidence>
<evidence type="ECO:0000256" key="2">
    <source>
        <dbReference type="ARBA" id="ARBA00022574"/>
    </source>
</evidence>
<feature type="domain" description="CDC20/Fizzy WD40" evidence="6">
    <location>
        <begin position="140"/>
        <end position="429"/>
    </location>
</feature>
<dbReference type="GO" id="GO:1905786">
    <property type="term" value="P:positive regulation of anaphase-promoting complex-dependent catabolic process"/>
    <property type="evidence" value="ECO:0007669"/>
    <property type="project" value="TreeGrafter"/>
</dbReference>
<proteinExistence type="inferred from homology"/>
<organism evidence="7 8">
    <name type="scientific">Cryptosporidium xiaoi</name>
    <dbReference type="NCBI Taxonomy" id="659607"/>
    <lineage>
        <taxon>Eukaryota</taxon>
        <taxon>Sar</taxon>
        <taxon>Alveolata</taxon>
        <taxon>Apicomplexa</taxon>
        <taxon>Conoidasida</taxon>
        <taxon>Coccidia</taxon>
        <taxon>Eucoccidiorida</taxon>
        <taxon>Eimeriorina</taxon>
        <taxon>Cryptosporidiidae</taxon>
        <taxon>Cryptosporidium</taxon>
    </lineage>
</organism>